<feature type="non-terminal residue" evidence="4">
    <location>
        <position position="189"/>
    </location>
</feature>
<evidence type="ECO:0000256" key="1">
    <source>
        <dbReference type="ARBA" id="ARBA00023015"/>
    </source>
</evidence>
<keyword evidence="3" id="KW-0804">Transcription</keyword>
<proteinExistence type="predicted"/>
<dbReference type="PRINTS" id="PR00455">
    <property type="entry name" value="HTHTETR"/>
</dbReference>
<accession>A0A2S6MWD9</accession>
<keyword evidence="5" id="KW-1185">Reference proteome</keyword>
<dbReference type="FunFam" id="1.10.10.60:FF:000141">
    <property type="entry name" value="TetR family transcriptional regulator"/>
    <property type="match status" value="1"/>
</dbReference>
<dbReference type="PROSITE" id="PS50977">
    <property type="entry name" value="HTH_TETR_2"/>
    <property type="match status" value="1"/>
</dbReference>
<dbReference type="PANTHER" id="PTHR30055:SF200">
    <property type="entry name" value="HTH-TYPE TRANSCRIPTIONAL REPRESSOR BDCR"/>
    <property type="match status" value="1"/>
</dbReference>
<dbReference type="GO" id="GO:0000976">
    <property type="term" value="F:transcription cis-regulatory region binding"/>
    <property type="evidence" value="ECO:0007669"/>
    <property type="project" value="TreeGrafter"/>
</dbReference>
<comment type="caution">
    <text evidence="4">The sequence shown here is derived from an EMBL/GenBank/DDBJ whole genome shotgun (WGS) entry which is preliminary data.</text>
</comment>
<keyword evidence="2" id="KW-0238">DNA-binding</keyword>
<dbReference type="OrthoDB" id="9787680at2"/>
<dbReference type="InterPro" id="IPR036271">
    <property type="entry name" value="Tet_transcr_reg_TetR-rel_C_sf"/>
</dbReference>
<dbReference type="Gene3D" id="1.10.357.10">
    <property type="entry name" value="Tetracycline Repressor, domain 2"/>
    <property type="match status" value="1"/>
</dbReference>
<dbReference type="GO" id="GO:0003700">
    <property type="term" value="F:DNA-binding transcription factor activity"/>
    <property type="evidence" value="ECO:0007669"/>
    <property type="project" value="TreeGrafter"/>
</dbReference>
<dbReference type="RefSeq" id="WP_104510366.1">
    <property type="nucleotide sequence ID" value="NZ_JACIGC010000062.1"/>
</dbReference>
<dbReference type="SUPFAM" id="SSF48498">
    <property type="entry name" value="Tetracyclin repressor-like, C-terminal domain"/>
    <property type="match status" value="1"/>
</dbReference>
<dbReference type="Pfam" id="PF00440">
    <property type="entry name" value="TetR_N"/>
    <property type="match status" value="1"/>
</dbReference>
<dbReference type="PANTHER" id="PTHR30055">
    <property type="entry name" value="HTH-TYPE TRANSCRIPTIONAL REGULATOR RUTR"/>
    <property type="match status" value="1"/>
</dbReference>
<dbReference type="AlphaFoldDB" id="A0A2S6MWD9"/>
<dbReference type="Proteomes" id="UP000239089">
    <property type="component" value="Unassembled WGS sequence"/>
</dbReference>
<evidence type="ECO:0000313" key="5">
    <source>
        <dbReference type="Proteomes" id="UP000239089"/>
    </source>
</evidence>
<dbReference type="SUPFAM" id="SSF46689">
    <property type="entry name" value="Homeodomain-like"/>
    <property type="match status" value="1"/>
</dbReference>
<evidence type="ECO:0000256" key="2">
    <source>
        <dbReference type="ARBA" id="ARBA00023125"/>
    </source>
</evidence>
<dbReference type="InterPro" id="IPR001647">
    <property type="entry name" value="HTH_TetR"/>
</dbReference>
<reference evidence="4 5" key="1">
    <citation type="journal article" date="2018" name="Arch. Microbiol.">
        <title>New insights into the metabolic potential of the phototrophic purple bacterium Rhodopila globiformis DSM 161(T) from its draft genome sequence and evidence for a vanadium-dependent nitrogenase.</title>
        <authorList>
            <person name="Imhoff J.F."/>
            <person name="Rahn T."/>
            <person name="Kunzel S."/>
            <person name="Neulinger S.C."/>
        </authorList>
    </citation>
    <scope>NUCLEOTIDE SEQUENCE [LARGE SCALE GENOMIC DNA]</scope>
    <source>
        <strain evidence="4 5">DSM 16996</strain>
    </source>
</reference>
<organism evidence="4 5">
    <name type="scientific">Rhodoblastus sphagnicola</name>
    <dbReference type="NCBI Taxonomy" id="333368"/>
    <lineage>
        <taxon>Bacteria</taxon>
        <taxon>Pseudomonadati</taxon>
        <taxon>Pseudomonadota</taxon>
        <taxon>Alphaproteobacteria</taxon>
        <taxon>Hyphomicrobiales</taxon>
        <taxon>Rhodoblastaceae</taxon>
        <taxon>Rhodoblastus</taxon>
    </lineage>
</organism>
<keyword evidence="1" id="KW-0805">Transcription regulation</keyword>
<gene>
    <name evidence="4" type="ORF">CCR94_21890</name>
</gene>
<sequence length="189" mass="20687">MSREGGLTRTPPRERIIDTARELFHKHGLRGVGVDAIAEAAGTNKMTLYRHFGSKDELIAACLTETGREYAREWDEWEAEFADDPMKLLREWIGCAVSCAIGDPRGCDIANAAVEITEADHPARKVIARVKTEHRDRLARICQAAGFRDAELLADCLTLLVEGARVSWQSVGPGGPGSRFAETAEAIIA</sequence>
<dbReference type="EMBL" id="NHSJ01000132">
    <property type="protein sequence ID" value="PPQ26672.1"/>
    <property type="molecule type" value="Genomic_DNA"/>
</dbReference>
<name>A0A2S6MWD9_9HYPH</name>
<evidence type="ECO:0000313" key="4">
    <source>
        <dbReference type="EMBL" id="PPQ26672.1"/>
    </source>
</evidence>
<evidence type="ECO:0000256" key="3">
    <source>
        <dbReference type="ARBA" id="ARBA00023163"/>
    </source>
</evidence>
<protein>
    <submittedName>
        <fullName evidence="4">TetR family transcriptional regulator</fullName>
    </submittedName>
</protein>
<dbReference type="InterPro" id="IPR009057">
    <property type="entry name" value="Homeodomain-like_sf"/>
</dbReference>
<dbReference type="InterPro" id="IPR050109">
    <property type="entry name" value="HTH-type_TetR-like_transc_reg"/>
</dbReference>